<keyword evidence="3" id="KW-0347">Helicase</keyword>
<dbReference type="InterPro" id="IPR004968">
    <property type="entry name" value="DNA_primase/NTPase_C"/>
</dbReference>
<protein>
    <submittedName>
        <fullName evidence="7">Phage associated DNA primase</fullName>
    </submittedName>
</protein>
<dbReference type="PROSITE" id="PS51206">
    <property type="entry name" value="SF3_HELICASE_1"/>
    <property type="match status" value="1"/>
</dbReference>
<proteinExistence type="predicted"/>
<dbReference type="SMART" id="SM00885">
    <property type="entry name" value="D5_N"/>
    <property type="match status" value="1"/>
</dbReference>
<dbReference type="SUPFAM" id="SSF56747">
    <property type="entry name" value="Prim-pol domain"/>
    <property type="match status" value="1"/>
</dbReference>
<dbReference type="NCBIfam" id="TIGR01613">
    <property type="entry name" value="primase_Cterm"/>
    <property type="match status" value="1"/>
</dbReference>
<evidence type="ECO:0000259" key="6">
    <source>
        <dbReference type="PROSITE" id="PS51206"/>
    </source>
</evidence>
<keyword evidence="2" id="KW-0378">Hydrolase</keyword>
<dbReference type="AlphaFoldDB" id="A0A0G0CNJ2"/>
<dbReference type="GO" id="GO:0016787">
    <property type="term" value="F:hydrolase activity"/>
    <property type="evidence" value="ECO:0007669"/>
    <property type="project" value="UniProtKB-KW"/>
</dbReference>
<name>A0A0G0CNJ2_9BACT</name>
<dbReference type="InterPro" id="IPR045455">
    <property type="entry name" value="NrS-1_pol-like_helicase"/>
</dbReference>
<dbReference type="Gene3D" id="3.40.50.300">
    <property type="entry name" value="P-loop containing nucleotide triphosphate hydrolases"/>
    <property type="match status" value="1"/>
</dbReference>
<evidence type="ECO:0000256" key="5">
    <source>
        <dbReference type="SAM" id="MobiDB-lite"/>
    </source>
</evidence>
<dbReference type="InterPro" id="IPR006500">
    <property type="entry name" value="Helicase_put_C_phage/plasmid"/>
</dbReference>
<dbReference type="InterPro" id="IPR051620">
    <property type="entry name" value="ORF904-like_C"/>
</dbReference>
<dbReference type="Pfam" id="PF09250">
    <property type="entry name" value="Prim-Pol"/>
    <property type="match status" value="1"/>
</dbReference>
<reference evidence="7 8" key="1">
    <citation type="journal article" date="2015" name="Nature">
        <title>rRNA introns, odd ribosomes, and small enigmatic genomes across a large radiation of phyla.</title>
        <authorList>
            <person name="Brown C.T."/>
            <person name="Hug L.A."/>
            <person name="Thomas B.C."/>
            <person name="Sharon I."/>
            <person name="Castelle C.J."/>
            <person name="Singh A."/>
            <person name="Wilkins M.J."/>
            <person name="Williams K.H."/>
            <person name="Banfield J.F."/>
        </authorList>
    </citation>
    <scope>NUCLEOTIDE SEQUENCE [LARGE SCALE GENOMIC DNA]</scope>
</reference>
<dbReference type="InterPro" id="IPR014818">
    <property type="entry name" value="Phage/plasmid_primase_P4_C"/>
</dbReference>
<evidence type="ECO:0000256" key="1">
    <source>
        <dbReference type="ARBA" id="ARBA00022741"/>
    </source>
</evidence>
<evidence type="ECO:0000256" key="4">
    <source>
        <dbReference type="ARBA" id="ARBA00022840"/>
    </source>
</evidence>
<evidence type="ECO:0000256" key="3">
    <source>
        <dbReference type="ARBA" id="ARBA00022806"/>
    </source>
</evidence>
<dbReference type="SMART" id="SM00943">
    <property type="entry name" value="Prim-Pol"/>
    <property type="match status" value="1"/>
</dbReference>
<evidence type="ECO:0000256" key="2">
    <source>
        <dbReference type="ARBA" id="ARBA00022801"/>
    </source>
</evidence>
<dbReference type="Proteomes" id="UP000034778">
    <property type="component" value="Unassembled WGS sequence"/>
</dbReference>
<feature type="domain" description="SF3 helicase" evidence="6">
    <location>
        <begin position="459"/>
        <end position="618"/>
    </location>
</feature>
<gene>
    <name evidence="7" type="ORF">UR35_C0004G0009</name>
</gene>
<keyword evidence="4" id="KW-0067">ATP-binding</keyword>
<dbReference type="PANTHER" id="PTHR35372">
    <property type="entry name" value="ATP BINDING PROTEIN-RELATED"/>
    <property type="match status" value="1"/>
</dbReference>
<dbReference type="GO" id="GO:0005524">
    <property type="term" value="F:ATP binding"/>
    <property type="evidence" value="ECO:0007669"/>
    <property type="project" value="UniProtKB-KW"/>
</dbReference>
<organism evidence="7 8">
    <name type="scientific">Candidatus Woesebacteria bacterium GW2011_GWB1_33_22</name>
    <dbReference type="NCBI Taxonomy" id="1618566"/>
    <lineage>
        <taxon>Bacteria</taxon>
        <taxon>Candidatus Woeseibacteriota</taxon>
    </lineage>
</organism>
<sequence>MDVNKQNSQTETPQSIQSFDEITFKTAKKYLDLGWSVVPAKVWWDKKEQKFKKKPALNLWKEYQRRLPTEEELHKWFDNTNQNGIGIITGKISGVVVVDVEVDGLDLIKNLNLKSTRVDKTISGGLHVFFKWSGIETRNKVRIGNKPMDIRGDGGFCVITPSYAERDGKIYKYEWEKEAPNSELPKLPFLGEEIRETERFDRDSALGLSIGKRHNLHLKLADSLWNDIVMGRIDEEAGWVRFGADNRTCTPPEPDKDLEVLWRSAENKVKENPPEFDEETQEKLAEKIEKAEAGKNLTDASNAEFLAKLYGDKLRFDNKRGRWLVWGGHRWQPDVDGSVNRLAIKASRVRQREALQTKDFKKRLFVTKWAIKSENKQMIDSCLGLTKSTLPVADSGENWDEDPMLLCCENGVIDLKTGLLRDGRPEDRITMSTRINFNPNATCPRWERFISEIFNGNKEVIHFVSKALGYSISGDTREQVAFFCFGTGSNGKGVMFNTLNTVLGDYTQDAPASLLQKNSQNTNTNDIAGLEFKRFLISSETQTTGKMDERRFKILTGEDNFRARFLNKEFFTFKPVAKLWLFINHKPKSDDDSKGFWRRVRLIPFNVSFTGEKEDKNLKAILKQEAEGILVWLVRACLTWQKEELKPVPDEIRLETDAYRAENDDLFDFISDKCVESPEAEVKASLLFKTYGTWCEESGLKYNDALTRNAFTSKMGDRHPRDRKKTGMFYTGITLQEGYVAPEQKTPFLTETETTKNDPKTEKGVGTIEEIGTGVATNSILLSLPRKKTISHRDSKTTRVATLRHEIDKVPTPASIHPSEPKVIPFVEDLDDDSNDIPF</sequence>
<dbReference type="Pfam" id="PF08706">
    <property type="entry name" value="D5_N"/>
    <property type="match status" value="1"/>
</dbReference>
<dbReference type="InterPro" id="IPR015330">
    <property type="entry name" value="DNA_primase/pol_bifunc_N"/>
</dbReference>
<feature type="compositionally biased region" description="Acidic residues" evidence="5">
    <location>
        <begin position="828"/>
        <end position="839"/>
    </location>
</feature>
<dbReference type="Pfam" id="PF03288">
    <property type="entry name" value="Pox_D5"/>
    <property type="match status" value="1"/>
</dbReference>
<dbReference type="GO" id="GO:0004386">
    <property type="term" value="F:helicase activity"/>
    <property type="evidence" value="ECO:0007669"/>
    <property type="project" value="UniProtKB-KW"/>
</dbReference>
<dbReference type="STRING" id="1618566.UR35_C0004G0009"/>
<dbReference type="EMBL" id="LBOW01000004">
    <property type="protein sequence ID" value="KKP44977.1"/>
    <property type="molecule type" value="Genomic_DNA"/>
</dbReference>
<feature type="region of interest" description="Disordered" evidence="5">
    <location>
        <begin position="811"/>
        <end position="839"/>
    </location>
</feature>
<evidence type="ECO:0000313" key="8">
    <source>
        <dbReference type="Proteomes" id="UP000034778"/>
    </source>
</evidence>
<dbReference type="Gene3D" id="3.30.720.160">
    <property type="entry name" value="Bifunctional DNA primase/polymerase, N-terminal"/>
    <property type="match status" value="1"/>
</dbReference>
<accession>A0A0G0CNJ2</accession>
<comment type="caution">
    <text evidence="7">The sequence shown here is derived from an EMBL/GenBank/DDBJ whole genome shotgun (WGS) entry which is preliminary data.</text>
</comment>
<evidence type="ECO:0000313" key="7">
    <source>
        <dbReference type="EMBL" id="KKP44977.1"/>
    </source>
</evidence>
<dbReference type="InterPro" id="IPR014015">
    <property type="entry name" value="Helicase_SF3_DNA-vir"/>
</dbReference>
<dbReference type="Pfam" id="PF19263">
    <property type="entry name" value="DUF5906"/>
    <property type="match status" value="1"/>
</dbReference>
<dbReference type="InterPro" id="IPR027417">
    <property type="entry name" value="P-loop_NTPase"/>
</dbReference>
<keyword evidence="1" id="KW-0547">Nucleotide-binding</keyword>
<dbReference type="PANTHER" id="PTHR35372:SF2">
    <property type="entry name" value="SF3 HELICASE DOMAIN-CONTAINING PROTEIN"/>
    <property type="match status" value="1"/>
</dbReference>